<gene>
    <name evidence="2" type="ORF">MELLADRAFT_84895</name>
</gene>
<organism evidence="3">
    <name type="scientific">Melampsora larici-populina (strain 98AG31 / pathotype 3-4-7)</name>
    <name type="common">Poplar leaf rust fungus</name>
    <dbReference type="NCBI Taxonomy" id="747676"/>
    <lineage>
        <taxon>Eukaryota</taxon>
        <taxon>Fungi</taxon>
        <taxon>Dikarya</taxon>
        <taxon>Basidiomycota</taxon>
        <taxon>Pucciniomycotina</taxon>
        <taxon>Pucciniomycetes</taxon>
        <taxon>Pucciniales</taxon>
        <taxon>Melampsoraceae</taxon>
        <taxon>Melampsora</taxon>
    </lineage>
</organism>
<dbReference type="OrthoDB" id="10401258at2759"/>
<dbReference type="InParanoid" id="F4RH56"/>
<dbReference type="VEuPathDB" id="FungiDB:MELLADRAFT_84895"/>
<sequence>MTSNARYPKRRALSPRESRESNHSSPISGHNITGAPASEASPSAAGATALFTPEDLDQFRLNPTDDLEPDRDPSSQEEYRPQKSQTSESASHQAPLDTLSMNTHMTGSRLQTFNRLASRADLDDHHQAIGRRVFSAVPEDHLMALMLTVLAGRQHMTAIHEDLSRQILEVWDFAEKGVSTTTTNTPWLTKEQGLELRSCIRQMAHLQIGRGDLQSYTAIKNRNGPPGKLPLSFFATVIDAILTTPAEWKKRLLPPGFGKNPNPKYLKAFHTLVNTVCKDIRKEFETNVIENIQLPGRITSVGNEKVPKLREVIVKHAGSVGGRVQRLALHIWPNMALELFDIVMQLKDITKFELPSEREIRETRKELDKQYPGQLAGNEGDHKGNDLVENHEDEGDDQENEPVEDDADEDEA</sequence>
<feature type="region of interest" description="Disordered" evidence="1">
    <location>
        <begin position="363"/>
        <end position="412"/>
    </location>
</feature>
<accession>F4RH56</accession>
<feature type="compositionally biased region" description="Acidic residues" evidence="1">
    <location>
        <begin position="391"/>
        <end position="412"/>
    </location>
</feature>
<dbReference type="GeneID" id="18933650"/>
<keyword evidence="3" id="KW-1185">Reference proteome</keyword>
<evidence type="ECO:0000313" key="2">
    <source>
        <dbReference type="EMBL" id="EGG08138.1"/>
    </source>
</evidence>
<name>F4RH56_MELLP</name>
<feature type="region of interest" description="Disordered" evidence="1">
    <location>
        <begin position="1"/>
        <end position="98"/>
    </location>
</feature>
<evidence type="ECO:0000313" key="3">
    <source>
        <dbReference type="Proteomes" id="UP000001072"/>
    </source>
</evidence>
<dbReference type="AlphaFoldDB" id="F4RH56"/>
<feature type="compositionally biased region" description="Basic and acidic residues" evidence="1">
    <location>
        <begin position="70"/>
        <end position="81"/>
    </location>
</feature>
<dbReference type="HOGENOM" id="CLU_667442_0_0_1"/>
<feature type="compositionally biased region" description="Low complexity" evidence="1">
    <location>
        <begin position="33"/>
        <end position="49"/>
    </location>
</feature>
<feature type="compositionally biased region" description="Polar residues" evidence="1">
    <location>
        <begin position="82"/>
        <end position="92"/>
    </location>
</feature>
<dbReference type="EMBL" id="GL883101">
    <property type="protein sequence ID" value="EGG08138.1"/>
    <property type="molecule type" value="Genomic_DNA"/>
</dbReference>
<dbReference type="RefSeq" id="XP_007408336.1">
    <property type="nucleotide sequence ID" value="XM_007408274.1"/>
</dbReference>
<protein>
    <submittedName>
        <fullName evidence="2">Uncharacterized protein</fullName>
    </submittedName>
</protein>
<dbReference type="KEGG" id="mlr:MELLADRAFT_84895"/>
<proteinExistence type="predicted"/>
<evidence type="ECO:0000256" key="1">
    <source>
        <dbReference type="SAM" id="MobiDB-lite"/>
    </source>
</evidence>
<feature type="compositionally biased region" description="Basic and acidic residues" evidence="1">
    <location>
        <begin position="379"/>
        <end position="390"/>
    </location>
</feature>
<reference evidence="3" key="1">
    <citation type="journal article" date="2011" name="Proc. Natl. Acad. Sci. U.S.A.">
        <title>Obligate biotrophy features unraveled by the genomic analysis of rust fungi.</title>
        <authorList>
            <person name="Duplessis S."/>
            <person name="Cuomo C.A."/>
            <person name="Lin Y.-C."/>
            <person name="Aerts A."/>
            <person name="Tisserant E."/>
            <person name="Veneault-Fourrey C."/>
            <person name="Joly D.L."/>
            <person name="Hacquard S."/>
            <person name="Amselem J."/>
            <person name="Cantarel B.L."/>
            <person name="Chiu R."/>
            <person name="Coutinho P.M."/>
            <person name="Feau N."/>
            <person name="Field M."/>
            <person name="Frey P."/>
            <person name="Gelhaye E."/>
            <person name="Goldberg J."/>
            <person name="Grabherr M.G."/>
            <person name="Kodira C.D."/>
            <person name="Kohler A."/>
            <person name="Kuees U."/>
            <person name="Lindquist E.A."/>
            <person name="Lucas S.M."/>
            <person name="Mago R."/>
            <person name="Mauceli E."/>
            <person name="Morin E."/>
            <person name="Murat C."/>
            <person name="Pangilinan J.L."/>
            <person name="Park R."/>
            <person name="Pearson M."/>
            <person name="Quesneville H."/>
            <person name="Rouhier N."/>
            <person name="Sakthikumar S."/>
            <person name="Salamov A.A."/>
            <person name="Schmutz J."/>
            <person name="Selles B."/>
            <person name="Shapiro H."/>
            <person name="Tanguay P."/>
            <person name="Tuskan G.A."/>
            <person name="Henrissat B."/>
            <person name="Van de Peer Y."/>
            <person name="Rouze P."/>
            <person name="Ellis J.G."/>
            <person name="Dodds P.N."/>
            <person name="Schein J.E."/>
            <person name="Zhong S."/>
            <person name="Hamelin R.C."/>
            <person name="Grigoriev I.V."/>
            <person name="Szabo L.J."/>
            <person name="Martin F."/>
        </authorList>
    </citation>
    <scope>NUCLEOTIDE SEQUENCE [LARGE SCALE GENOMIC DNA]</scope>
    <source>
        <strain evidence="3">98AG31 / pathotype 3-4-7</strain>
    </source>
</reference>
<dbReference type="Proteomes" id="UP000001072">
    <property type="component" value="Unassembled WGS sequence"/>
</dbReference>
<dbReference type="STRING" id="747676.F4RH56"/>